<dbReference type="SUPFAM" id="SSF142795">
    <property type="entry name" value="CAC2185-like"/>
    <property type="match status" value="1"/>
</dbReference>
<organism evidence="1 2">
    <name type="scientific">Clostridium disporicum</name>
    <dbReference type="NCBI Taxonomy" id="84024"/>
    <lineage>
        <taxon>Bacteria</taxon>
        <taxon>Bacillati</taxon>
        <taxon>Bacillota</taxon>
        <taxon>Clostridia</taxon>
        <taxon>Eubacteriales</taxon>
        <taxon>Clostridiaceae</taxon>
        <taxon>Clostridium</taxon>
    </lineage>
</organism>
<reference evidence="1 2" key="1">
    <citation type="submission" date="2015-09" db="EMBL/GenBank/DDBJ databases">
        <authorList>
            <consortium name="Pathogen Informatics"/>
        </authorList>
    </citation>
    <scope>NUCLEOTIDE SEQUENCE [LARGE SCALE GENOMIC DNA]</scope>
    <source>
        <strain evidence="1 2">2789STDY5834855</strain>
    </source>
</reference>
<gene>
    <name evidence="1" type="ORF">ERS852470_02500</name>
</gene>
<protein>
    <submittedName>
        <fullName evidence="1">Exopolysaccharide biosynthesis protein</fullName>
    </submittedName>
</protein>
<dbReference type="InterPro" id="IPR015037">
    <property type="entry name" value="DUF1919"/>
</dbReference>
<dbReference type="OrthoDB" id="6636518at2"/>
<dbReference type="AlphaFoldDB" id="A0A174FKV2"/>
<name>A0A174FKV2_9CLOT</name>
<dbReference type="InterPro" id="IPR037226">
    <property type="entry name" value="CAC2185-like_sf"/>
</dbReference>
<evidence type="ECO:0000313" key="2">
    <source>
        <dbReference type="Proteomes" id="UP000095558"/>
    </source>
</evidence>
<dbReference type="Proteomes" id="UP000095558">
    <property type="component" value="Unassembled WGS sequence"/>
</dbReference>
<dbReference type="EMBL" id="CYZV01000027">
    <property type="protein sequence ID" value="CUO49229.1"/>
    <property type="molecule type" value="Genomic_DNA"/>
</dbReference>
<dbReference type="RefSeq" id="WP_055277217.1">
    <property type="nucleotide sequence ID" value="NZ_CYZV01000027.1"/>
</dbReference>
<proteinExistence type="predicted"/>
<evidence type="ECO:0000313" key="1">
    <source>
        <dbReference type="EMBL" id="CUO49229.1"/>
    </source>
</evidence>
<accession>A0A174FKV2</accession>
<dbReference type="Pfam" id="PF08942">
    <property type="entry name" value="DUF1919"/>
    <property type="match status" value="1"/>
</dbReference>
<sequence length="209" mass="25079">MDKIKKNMKRILGNINKIGLKNKCFTIISNNCWGGFVYQKFNLQYRTPFVGLFIFAPDYIELLENFDILIEKKLFFIDAGSSKYKEELINNNTFNKYPIAKLGENVEIHFLHYHSKEEAENKWNERCSRINRDNLLVKFSDKDKCYDDLIFRFDKLKFKNKICFSAKEFKSCKSVITLREFSGEEFVKDEWRYYKKYINIKKLLNSLNT</sequence>